<feature type="region of interest" description="Disordered" evidence="3">
    <location>
        <begin position="312"/>
        <end position="343"/>
    </location>
</feature>
<gene>
    <name evidence="4" type="ORF">RFI_17393</name>
</gene>
<organism evidence="4 5">
    <name type="scientific">Reticulomyxa filosa</name>
    <dbReference type="NCBI Taxonomy" id="46433"/>
    <lineage>
        <taxon>Eukaryota</taxon>
        <taxon>Sar</taxon>
        <taxon>Rhizaria</taxon>
        <taxon>Retaria</taxon>
        <taxon>Foraminifera</taxon>
        <taxon>Monothalamids</taxon>
        <taxon>Reticulomyxidae</taxon>
        <taxon>Reticulomyxa</taxon>
    </lineage>
</organism>
<dbReference type="Gene3D" id="2.120.10.80">
    <property type="entry name" value="Kelch-type beta propeller"/>
    <property type="match status" value="1"/>
</dbReference>
<feature type="region of interest" description="Disordered" evidence="3">
    <location>
        <begin position="725"/>
        <end position="819"/>
    </location>
</feature>
<feature type="compositionally biased region" description="Low complexity" evidence="3">
    <location>
        <begin position="544"/>
        <end position="554"/>
    </location>
</feature>
<feature type="region of interest" description="Disordered" evidence="3">
    <location>
        <begin position="689"/>
        <end position="713"/>
    </location>
</feature>
<dbReference type="Pfam" id="PF01344">
    <property type="entry name" value="Kelch_1"/>
    <property type="match status" value="3"/>
</dbReference>
<sequence length="1203" mass="133762">MCACGKVKMAQEYGSIVNIDTEVDQQLKRLFNTAFWLHGRNPLYASKREELAPVPAAVAAASAASASASALSLGLTLEDEDNSMSKSAGYGNSESVLPFDITMSRLMFSWNAKSIGLSQRSSLTTSAFTPSPYKSKDGSEQENQGLQHPYTTLQIELDMDDKEMLEMLYSYACSSKGDVKIPEKHDKEAWEIYEKFISLNNSNSSSSGNHLRAVANAQVSSSLINEVITAHKFKEVEIHMALEPKEDIPAPMTPSTTRESSFRMGIHSSLVVGTPLTQPQSLPLQLQSQNSFSQTPVRSRASLIFGEAFHYGNDDRKDRNSSTTPLLSKSRGSTRASRQLFAEDGSSNIGIDTIITPGATSPESSPMAIVNAKNFEWENKGPDSVASKKKGPLSASEKKKENMIMEIMTIMKSRMKMMEDNNKWELQWVSLGWRNLVQMLHESQSKEKETQRQRYEMLSEAIRSKLSQNNENKLRKIEVTFNTEEYYKQWIMELYYHYVEAKLTRKIAEIRQWESVQLLSKKRQKQKQKADTKTQKSKKKLASKPKQQQQQQSKSKQKPNSNRAVEDEFELVKSPKSPTTKTNFGVGTTNANVTKEDQSADTTGVSGNMSGSDSDSYNESDNDDDGSDIELEKRDVLQDDFGNDTIDRLIAQVTQTISKVTLRDISRDFNICVRLRFRDRLEVEMNELTQKQSSSNLQKDAQSQNSAFSFPSKYPATNANVNININVNSNSNNNSNNNNSDANINTNTTSANANANTNEKKGGKTNSDALRDIKKAVPSPGRLKSPLKDRVRAASPASNKPPNKPEDKQDREEEKLRRSSIITSQSKFTEPFAVHMTRLPAPQALNHDPADVVSGILLILDNDSLQFVDTWNRNVSTCLSWTLPTDLTHSNLLMAYVQHRHAALPEPTLRSMPQDNAAASSGSQLSNPSDPTSTAAAVEGQKEGQGNSTGAGTAASKMTSPKQEPIVVSDGVLKQRLVEASMTRHGKLSVIRFGGRNLRGQPMANVDLFDMSSGWWISLKELSSPRDSVQASILRGRIIISGGHIGNNKAVAVVEAYSFSKWTWVPLPSMKYARFGHAMCLCSHEQQLFVGGGDMGDSNYTNSCEIYDSEANEWMLVSPMLYRRFGSSACEWTGRNQVVVAGGICEEDEMEEKVPVDTEVSIAEVYDVETDTWAELPEMNFDHGLFPAIWCDKRDNYIYVASQ</sequence>
<feature type="region of interest" description="Disordered" evidence="3">
    <location>
        <begin position="379"/>
        <end position="398"/>
    </location>
</feature>
<dbReference type="PANTHER" id="PTHR46344">
    <property type="entry name" value="OS02G0202900 PROTEIN"/>
    <property type="match status" value="1"/>
</dbReference>
<feature type="compositionally biased region" description="Polar residues" evidence="3">
    <location>
        <begin position="600"/>
        <end position="609"/>
    </location>
</feature>
<feature type="region of interest" description="Disordered" evidence="3">
    <location>
        <begin position="124"/>
        <end position="146"/>
    </location>
</feature>
<dbReference type="EMBL" id="ASPP01013238">
    <property type="protein sequence ID" value="ETO19834.1"/>
    <property type="molecule type" value="Genomic_DNA"/>
</dbReference>
<dbReference type="SUPFAM" id="SSF117281">
    <property type="entry name" value="Kelch motif"/>
    <property type="match status" value="1"/>
</dbReference>
<accession>X6N260</accession>
<dbReference type="AlphaFoldDB" id="X6N260"/>
<protein>
    <submittedName>
        <fullName evidence="4">Intracisternal A particle-promoted polypeptide</fullName>
    </submittedName>
</protein>
<feature type="compositionally biased region" description="Polar residues" evidence="3">
    <location>
        <begin position="576"/>
        <end position="593"/>
    </location>
</feature>
<comment type="caution">
    <text evidence="4">The sequence shown here is derived from an EMBL/GenBank/DDBJ whole genome shotgun (WGS) entry which is preliminary data.</text>
</comment>
<keyword evidence="2" id="KW-0677">Repeat</keyword>
<dbReference type="OrthoDB" id="10250130at2759"/>
<feature type="compositionally biased region" description="Acidic residues" evidence="3">
    <location>
        <begin position="616"/>
        <end position="628"/>
    </location>
</feature>
<feature type="compositionally biased region" description="Polar residues" evidence="3">
    <location>
        <begin position="911"/>
        <end position="935"/>
    </location>
</feature>
<feature type="compositionally biased region" description="Polar residues" evidence="3">
    <location>
        <begin position="689"/>
        <end position="709"/>
    </location>
</feature>
<feature type="compositionally biased region" description="Basic and acidic residues" evidence="3">
    <location>
        <begin position="803"/>
        <end position="817"/>
    </location>
</feature>
<keyword evidence="1" id="KW-0880">Kelch repeat</keyword>
<dbReference type="SMART" id="SM00612">
    <property type="entry name" value="Kelch"/>
    <property type="match status" value="4"/>
</dbReference>
<dbReference type="Proteomes" id="UP000023152">
    <property type="component" value="Unassembled WGS sequence"/>
</dbReference>
<dbReference type="InterPro" id="IPR006652">
    <property type="entry name" value="Kelch_1"/>
</dbReference>
<evidence type="ECO:0000256" key="2">
    <source>
        <dbReference type="ARBA" id="ARBA00022737"/>
    </source>
</evidence>
<keyword evidence="5" id="KW-1185">Reference proteome</keyword>
<proteinExistence type="predicted"/>
<evidence type="ECO:0000313" key="5">
    <source>
        <dbReference type="Proteomes" id="UP000023152"/>
    </source>
</evidence>
<feature type="compositionally biased region" description="Low complexity" evidence="3">
    <location>
        <begin position="725"/>
        <end position="757"/>
    </location>
</feature>
<dbReference type="PANTHER" id="PTHR46344:SF27">
    <property type="entry name" value="KELCH REPEAT SUPERFAMILY PROTEIN"/>
    <property type="match status" value="1"/>
</dbReference>
<evidence type="ECO:0000256" key="1">
    <source>
        <dbReference type="ARBA" id="ARBA00022441"/>
    </source>
</evidence>
<evidence type="ECO:0000256" key="3">
    <source>
        <dbReference type="SAM" id="MobiDB-lite"/>
    </source>
</evidence>
<feature type="region of interest" description="Disordered" evidence="3">
    <location>
        <begin position="908"/>
        <end position="963"/>
    </location>
</feature>
<reference evidence="4 5" key="1">
    <citation type="journal article" date="2013" name="Curr. Biol.">
        <title>The Genome of the Foraminiferan Reticulomyxa filosa.</title>
        <authorList>
            <person name="Glockner G."/>
            <person name="Hulsmann N."/>
            <person name="Schleicher M."/>
            <person name="Noegel A.A."/>
            <person name="Eichinger L."/>
            <person name="Gallinger C."/>
            <person name="Pawlowski J."/>
            <person name="Sierra R."/>
            <person name="Euteneuer U."/>
            <person name="Pillet L."/>
            <person name="Moustafa A."/>
            <person name="Platzer M."/>
            <person name="Groth M."/>
            <person name="Szafranski K."/>
            <person name="Schliwa M."/>
        </authorList>
    </citation>
    <scope>NUCLEOTIDE SEQUENCE [LARGE SCALE GENOMIC DNA]</scope>
</reference>
<name>X6N260_RETFI</name>
<feature type="region of interest" description="Disordered" evidence="3">
    <location>
        <begin position="521"/>
        <end position="628"/>
    </location>
</feature>
<dbReference type="InterPro" id="IPR015915">
    <property type="entry name" value="Kelch-typ_b-propeller"/>
</dbReference>
<feature type="compositionally biased region" description="Basic and acidic residues" evidence="3">
    <location>
        <begin position="564"/>
        <end position="573"/>
    </location>
</feature>
<feature type="non-terminal residue" evidence="4">
    <location>
        <position position="1203"/>
    </location>
</feature>
<evidence type="ECO:0000313" key="4">
    <source>
        <dbReference type="EMBL" id="ETO19834.1"/>
    </source>
</evidence>
<feature type="compositionally biased region" description="Polar residues" evidence="3">
    <location>
        <begin position="944"/>
        <end position="962"/>
    </location>
</feature>
<feature type="compositionally biased region" description="Polar residues" evidence="3">
    <location>
        <begin position="321"/>
        <end position="337"/>
    </location>
</feature>